<evidence type="ECO:0000256" key="11">
    <source>
        <dbReference type="RuleBase" id="RU004181"/>
    </source>
</evidence>
<gene>
    <name evidence="9 12" type="primary">lspA</name>
    <name evidence="12" type="ORF">IAA89_00310</name>
</gene>
<keyword evidence="3 9" id="KW-0645">Protease</keyword>
<comment type="similarity">
    <text evidence="1 9 11">Belongs to the peptidase A8 family.</text>
</comment>
<sequence>MFYYVLLITGLILIDQFIKHWVSINIAFNSIHHVIPGLLNLTKIHNNGAAWSLFSGQINLLSVISIIMTIILVIYLWKFRKRFLYALNISLMLSGAISNLIDRLLHKYVIDMFQFAFLPNFPISNFADWCLSIGTIGLIIIIILDKD</sequence>
<dbReference type="GO" id="GO:0004190">
    <property type="term" value="F:aspartic-type endopeptidase activity"/>
    <property type="evidence" value="ECO:0007669"/>
    <property type="project" value="UniProtKB-UniRule"/>
</dbReference>
<keyword evidence="2 9" id="KW-1003">Cell membrane</keyword>
<accession>A0A9D9E716</accession>
<evidence type="ECO:0000256" key="8">
    <source>
        <dbReference type="ARBA" id="ARBA00023136"/>
    </source>
</evidence>
<evidence type="ECO:0000256" key="1">
    <source>
        <dbReference type="ARBA" id="ARBA00006139"/>
    </source>
</evidence>
<dbReference type="GO" id="GO:0005886">
    <property type="term" value="C:plasma membrane"/>
    <property type="evidence" value="ECO:0007669"/>
    <property type="project" value="UniProtKB-SubCell"/>
</dbReference>
<dbReference type="PANTHER" id="PTHR33695:SF1">
    <property type="entry name" value="LIPOPROTEIN SIGNAL PEPTIDASE"/>
    <property type="match status" value="1"/>
</dbReference>
<dbReference type="PROSITE" id="PS00855">
    <property type="entry name" value="SPASE_II"/>
    <property type="match status" value="1"/>
</dbReference>
<evidence type="ECO:0000256" key="3">
    <source>
        <dbReference type="ARBA" id="ARBA00022670"/>
    </source>
</evidence>
<evidence type="ECO:0000256" key="5">
    <source>
        <dbReference type="ARBA" id="ARBA00022750"/>
    </source>
</evidence>
<dbReference type="EMBL" id="JADIMP010000007">
    <property type="protein sequence ID" value="MBO8440885.1"/>
    <property type="molecule type" value="Genomic_DNA"/>
</dbReference>
<keyword evidence="7 9" id="KW-1133">Transmembrane helix</keyword>
<dbReference type="Proteomes" id="UP000823614">
    <property type="component" value="Unassembled WGS sequence"/>
</dbReference>
<keyword evidence="8 9" id="KW-0472">Membrane</keyword>
<dbReference type="PRINTS" id="PR00781">
    <property type="entry name" value="LIPOSIGPTASE"/>
</dbReference>
<dbReference type="HAMAP" id="MF_00161">
    <property type="entry name" value="LspA"/>
    <property type="match status" value="1"/>
</dbReference>
<comment type="function">
    <text evidence="9 10">This protein specifically catalyzes the removal of signal peptides from prolipoproteins.</text>
</comment>
<dbReference type="AlphaFoldDB" id="A0A9D9E716"/>
<dbReference type="PANTHER" id="PTHR33695">
    <property type="entry name" value="LIPOPROTEIN SIGNAL PEPTIDASE"/>
    <property type="match status" value="1"/>
</dbReference>
<keyword evidence="5 9" id="KW-0064">Aspartyl protease</keyword>
<evidence type="ECO:0000256" key="7">
    <source>
        <dbReference type="ARBA" id="ARBA00022989"/>
    </source>
</evidence>
<dbReference type="EC" id="3.4.23.36" evidence="9"/>
<organism evidence="12 13">
    <name type="scientific">Candidatus Gallilactobacillus intestinavium</name>
    <dbReference type="NCBI Taxonomy" id="2840838"/>
    <lineage>
        <taxon>Bacteria</taxon>
        <taxon>Bacillati</taxon>
        <taxon>Bacillota</taxon>
        <taxon>Bacilli</taxon>
        <taxon>Lactobacillales</taxon>
        <taxon>Lactobacillaceae</taxon>
        <taxon>Lactobacillaceae incertae sedis</taxon>
        <taxon>Candidatus Gallilactobacillus</taxon>
    </lineage>
</organism>
<dbReference type="NCBIfam" id="TIGR00077">
    <property type="entry name" value="lspA"/>
    <property type="match status" value="1"/>
</dbReference>
<feature type="transmembrane region" description="Helical" evidence="9">
    <location>
        <begin position="121"/>
        <end position="144"/>
    </location>
</feature>
<reference evidence="12" key="1">
    <citation type="submission" date="2020-10" db="EMBL/GenBank/DDBJ databases">
        <authorList>
            <person name="Gilroy R."/>
        </authorList>
    </citation>
    <scope>NUCLEOTIDE SEQUENCE</scope>
    <source>
        <strain evidence="12">C6-149</strain>
    </source>
</reference>
<feature type="active site" evidence="9">
    <location>
        <position position="128"/>
    </location>
</feature>
<protein>
    <recommendedName>
        <fullName evidence="9">Lipoprotein signal peptidase</fullName>
        <ecNumber evidence="9">3.4.23.36</ecNumber>
    </recommendedName>
    <alternativeName>
        <fullName evidence="9">Prolipoprotein signal peptidase</fullName>
    </alternativeName>
    <alternativeName>
        <fullName evidence="9">Signal peptidase II</fullName>
        <shortName evidence="9">SPase II</shortName>
    </alternativeName>
</protein>
<reference evidence="12" key="2">
    <citation type="journal article" date="2021" name="PeerJ">
        <title>Extensive microbial diversity within the chicken gut microbiome revealed by metagenomics and culture.</title>
        <authorList>
            <person name="Gilroy R."/>
            <person name="Ravi A."/>
            <person name="Getino M."/>
            <person name="Pursley I."/>
            <person name="Horton D.L."/>
            <person name="Alikhan N.F."/>
            <person name="Baker D."/>
            <person name="Gharbi K."/>
            <person name="Hall N."/>
            <person name="Watson M."/>
            <person name="Adriaenssens E.M."/>
            <person name="Foster-Nyarko E."/>
            <person name="Jarju S."/>
            <person name="Secka A."/>
            <person name="Antonio M."/>
            <person name="Oren A."/>
            <person name="Chaudhuri R.R."/>
            <person name="La Ragione R."/>
            <person name="Hildebrand F."/>
            <person name="Pallen M.J."/>
        </authorList>
    </citation>
    <scope>NUCLEOTIDE SEQUENCE</scope>
    <source>
        <strain evidence="12">C6-149</strain>
    </source>
</reference>
<keyword evidence="4 9" id="KW-0812">Transmembrane</keyword>
<feature type="transmembrane region" description="Helical" evidence="9">
    <location>
        <begin position="58"/>
        <end position="76"/>
    </location>
</feature>
<feature type="active site" evidence="9">
    <location>
        <position position="111"/>
    </location>
</feature>
<dbReference type="InterPro" id="IPR001872">
    <property type="entry name" value="Peptidase_A8"/>
</dbReference>
<comment type="caution">
    <text evidence="9">Lacks conserved residue(s) required for the propagation of feature annotation.</text>
</comment>
<comment type="catalytic activity">
    <reaction evidence="9 10">
        <text>Release of signal peptides from bacterial membrane prolipoproteins. Hydrolyzes -Xaa-Yaa-Zaa-|-(S,diacylglyceryl)Cys-, in which Xaa is hydrophobic (preferably Leu), and Yaa (Ala or Ser) and Zaa (Gly or Ala) have small, neutral side chains.</text>
        <dbReference type="EC" id="3.4.23.36"/>
    </reaction>
</comment>
<evidence type="ECO:0000313" key="12">
    <source>
        <dbReference type="EMBL" id="MBO8440885.1"/>
    </source>
</evidence>
<comment type="caution">
    <text evidence="12">The sequence shown here is derived from an EMBL/GenBank/DDBJ whole genome shotgun (WGS) entry which is preliminary data.</text>
</comment>
<dbReference type="Pfam" id="PF01252">
    <property type="entry name" value="Peptidase_A8"/>
    <property type="match status" value="1"/>
</dbReference>
<keyword evidence="6 9" id="KW-0378">Hydrolase</keyword>
<evidence type="ECO:0000256" key="9">
    <source>
        <dbReference type="HAMAP-Rule" id="MF_00161"/>
    </source>
</evidence>
<evidence type="ECO:0000256" key="10">
    <source>
        <dbReference type="RuleBase" id="RU000594"/>
    </source>
</evidence>
<feature type="transmembrane region" description="Helical" evidence="9">
    <location>
        <begin position="83"/>
        <end position="101"/>
    </location>
</feature>
<comment type="pathway">
    <text evidence="9">Protein modification; lipoprotein biosynthesis (signal peptide cleavage).</text>
</comment>
<evidence type="ECO:0000313" key="13">
    <source>
        <dbReference type="Proteomes" id="UP000823614"/>
    </source>
</evidence>
<proteinExistence type="inferred from homology"/>
<dbReference type="GO" id="GO:0006508">
    <property type="term" value="P:proteolysis"/>
    <property type="evidence" value="ECO:0007669"/>
    <property type="project" value="UniProtKB-KW"/>
</dbReference>
<evidence type="ECO:0000256" key="2">
    <source>
        <dbReference type="ARBA" id="ARBA00022475"/>
    </source>
</evidence>
<name>A0A9D9E716_9LACO</name>
<comment type="subcellular location">
    <subcellularLocation>
        <location evidence="9">Cell membrane</location>
        <topology evidence="9">Multi-pass membrane protein</topology>
    </subcellularLocation>
</comment>
<evidence type="ECO:0000256" key="6">
    <source>
        <dbReference type="ARBA" id="ARBA00022801"/>
    </source>
</evidence>
<evidence type="ECO:0000256" key="4">
    <source>
        <dbReference type="ARBA" id="ARBA00022692"/>
    </source>
</evidence>